<proteinExistence type="predicted"/>
<evidence type="ECO:0000313" key="1">
    <source>
        <dbReference type="EMBL" id="ANS55694.1"/>
    </source>
</evidence>
<name>A0A1B1LRL1_VIBPH</name>
<dbReference type="PROSITE" id="PS51257">
    <property type="entry name" value="PROKAR_LIPOPROTEIN"/>
    <property type="match status" value="1"/>
</dbReference>
<dbReference type="AlphaFoldDB" id="A0A1B1LRL1"/>
<protein>
    <submittedName>
        <fullName evidence="1">Uncharacterized protein</fullName>
    </submittedName>
</protein>
<dbReference type="RefSeq" id="WP_172687335.1">
    <property type="nucleotide sequence ID" value="NZ_JAESOU010000019.1"/>
</dbReference>
<geneLocation type="plasmid" evidence="1">
    <name>pVPS92-VEB</name>
</geneLocation>
<dbReference type="EMBL" id="KU356480">
    <property type="protein sequence ID" value="ANS55694.1"/>
    <property type="molecule type" value="Genomic_DNA"/>
</dbReference>
<accession>A0A1B1LRL1</accession>
<sequence>MKKLFVPAMAALALALTGCASKPAQIDPTPLPLNSTDSVAMQTLKSGFDNVPFDIDDVVVSSDAYQNKIGYGTSAGLGFLAHGGIGAIGGLGMAAIINAGGDPSSDWLHYIAWVPADNIDINDRAAIDEYLKTNYMKPAADAFIASDFNKNMDHPTEFVSYQNGTYKVKGGACWPIMHGKEKYGECTLFYGNVVGVVRYATPESGLPFEPEVKAKRYIVVRYSDANLNTAVMLPYLKSNMVSVYVPAMGYKAEHLNRFAPQDKPIVSKDAPFVLNNGDMNFFIKVKK</sequence>
<organism evidence="1">
    <name type="scientific">Vibrio parahaemolyticus</name>
    <dbReference type="NCBI Taxonomy" id="670"/>
    <lineage>
        <taxon>Bacteria</taxon>
        <taxon>Pseudomonadati</taxon>
        <taxon>Pseudomonadota</taxon>
        <taxon>Gammaproteobacteria</taxon>
        <taxon>Vibrionales</taxon>
        <taxon>Vibrionaceae</taxon>
        <taxon>Vibrio</taxon>
    </lineage>
</organism>
<keyword evidence="1" id="KW-0614">Plasmid</keyword>
<reference evidence="1" key="1">
    <citation type="journal article" date="2016" name="Antimicrob. Agents Chemother.">
        <title>Genetic Characterization of a blaVEB-2-carrying plasmid in Vibrio parahaemolyticus.</title>
        <authorList>
            <person name="Li R."/>
            <person name="Ye L."/>
            <person name="Zheng Z."/>
            <person name="Chan E.W."/>
            <person name="Chen S."/>
        </authorList>
    </citation>
    <scope>NUCLEOTIDE SEQUENCE</scope>
    <source>
        <strain evidence="1">VPS92</strain>
        <plasmid evidence="1">pVPS92-VEB</plasmid>
    </source>
</reference>